<comment type="caution">
    <text evidence="1">The sequence shown here is derived from an EMBL/GenBank/DDBJ whole genome shotgun (WGS) entry which is preliminary data.</text>
</comment>
<proteinExistence type="predicted"/>
<keyword evidence="2" id="KW-1185">Reference proteome</keyword>
<dbReference type="EMBL" id="CM042018">
    <property type="protein sequence ID" value="KAI3827247.1"/>
    <property type="molecule type" value="Genomic_DNA"/>
</dbReference>
<organism evidence="1 2">
    <name type="scientific">Smallanthus sonchifolius</name>
    <dbReference type="NCBI Taxonomy" id="185202"/>
    <lineage>
        <taxon>Eukaryota</taxon>
        <taxon>Viridiplantae</taxon>
        <taxon>Streptophyta</taxon>
        <taxon>Embryophyta</taxon>
        <taxon>Tracheophyta</taxon>
        <taxon>Spermatophyta</taxon>
        <taxon>Magnoliopsida</taxon>
        <taxon>eudicotyledons</taxon>
        <taxon>Gunneridae</taxon>
        <taxon>Pentapetalae</taxon>
        <taxon>asterids</taxon>
        <taxon>campanulids</taxon>
        <taxon>Asterales</taxon>
        <taxon>Asteraceae</taxon>
        <taxon>Asteroideae</taxon>
        <taxon>Heliantheae alliance</taxon>
        <taxon>Millerieae</taxon>
        <taxon>Smallanthus</taxon>
    </lineage>
</organism>
<gene>
    <name evidence="1" type="ORF">L1987_01319</name>
</gene>
<protein>
    <submittedName>
        <fullName evidence="1">Uncharacterized protein</fullName>
    </submittedName>
</protein>
<reference evidence="2" key="1">
    <citation type="journal article" date="2022" name="Mol. Ecol. Resour.">
        <title>The genomes of chicory, endive, great burdock and yacon provide insights into Asteraceae palaeo-polyploidization history and plant inulin production.</title>
        <authorList>
            <person name="Fan W."/>
            <person name="Wang S."/>
            <person name="Wang H."/>
            <person name="Wang A."/>
            <person name="Jiang F."/>
            <person name="Liu H."/>
            <person name="Zhao H."/>
            <person name="Xu D."/>
            <person name="Zhang Y."/>
        </authorList>
    </citation>
    <scope>NUCLEOTIDE SEQUENCE [LARGE SCALE GENOMIC DNA]</scope>
    <source>
        <strain evidence="2">cv. Yunnan</strain>
    </source>
</reference>
<dbReference type="Proteomes" id="UP001056120">
    <property type="component" value="Linkage Group LG01"/>
</dbReference>
<accession>A0ACB9K4R8</accession>
<evidence type="ECO:0000313" key="1">
    <source>
        <dbReference type="EMBL" id="KAI3827247.1"/>
    </source>
</evidence>
<name>A0ACB9K4R8_9ASTR</name>
<reference evidence="1 2" key="2">
    <citation type="journal article" date="2022" name="Mol. Ecol. Resour.">
        <title>The genomes of chicory, endive, great burdock and yacon provide insights into Asteraceae paleo-polyploidization history and plant inulin production.</title>
        <authorList>
            <person name="Fan W."/>
            <person name="Wang S."/>
            <person name="Wang H."/>
            <person name="Wang A."/>
            <person name="Jiang F."/>
            <person name="Liu H."/>
            <person name="Zhao H."/>
            <person name="Xu D."/>
            <person name="Zhang Y."/>
        </authorList>
    </citation>
    <scope>NUCLEOTIDE SEQUENCE [LARGE SCALE GENOMIC DNA]</scope>
    <source>
        <strain evidence="2">cv. Yunnan</strain>
        <tissue evidence="1">Leaves</tissue>
    </source>
</reference>
<evidence type="ECO:0000313" key="2">
    <source>
        <dbReference type="Proteomes" id="UP001056120"/>
    </source>
</evidence>
<sequence length="678" mass="77074">MHDHIEEMGINIVRRLHPEEPNKHSRLWIKEEIEDILFNDLGTEATRSIKLQFTCLHLDIIMKGLRKMKKLIFLYVDDGCKIDEVGQYLPKTLQANNRVHLDMVESNISQLWEGGERKALNKLRFLELNISKLRTFDLGMTPNLKTLNLAACNDFVKLHMLAECPMLESLYLNGSKVSHFNLGLTPNLKTLDLDGCNDFIELHMPIECPKLKFLNLSSSKVTNFNLGLTPHLEELNLEGCNDLVVLHMPIECSKLKFLSLNGSKVNNFNLGLTPHLEILYLEGCNDFVELHIPVECPKLNFLSLSGSKVSNLNLGMTPHLETLYLEGCNDFVELNMPVECPKLNFLSLSGSKVSNLNLRMTPYLERLYLEGCNEFVELHMPVECPKLNFLNLSGSKVSNLNLGMTPHLKRLDLSECYYLQEIHAPVGCLEKLLTCLDSTATLLVTAESVEYLICPLHPNNNLPKFRFQCNYDETLPSSSGNLEKLLSFGLCACTNLESFSASICGLQQLRVLTLQGCIPEVPKDLWQLENLERLTLWSEVTKHLPDSICMLKHLKSLDLKYCWLLEQLPKDLGRLECLEELHLMDCISLRDIPNSICNMKCLKYLLLPYCILVDKLPEELGLLECLKVLSIEGTGIRRLPQSIFKLKGLCIVGSRWQLESYGFTSLSESSTYTASYYI</sequence>